<dbReference type="CDD" id="cd00496">
    <property type="entry name" value="PheRS_alpha_core"/>
    <property type="match status" value="1"/>
</dbReference>
<dbReference type="PROSITE" id="PS50862">
    <property type="entry name" value="AA_TRNA_LIGASE_II"/>
    <property type="match status" value="1"/>
</dbReference>
<dbReference type="GO" id="GO:0005737">
    <property type="term" value="C:cytoplasm"/>
    <property type="evidence" value="ECO:0007669"/>
    <property type="project" value="UniProtKB-SubCell"/>
</dbReference>
<evidence type="ECO:0000259" key="14">
    <source>
        <dbReference type="PROSITE" id="PS50862"/>
    </source>
</evidence>
<evidence type="ECO:0000256" key="10">
    <source>
        <dbReference type="ARBA" id="ARBA00022917"/>
    </source>
</evidence>
<evidence type="ECO:0000256" key="13">
    <source>
        <dbReference type="HAMAP-Rule" id="MF_00281"/>
    </source>
</evidence>
<dbReference type="Pfam" id="PF01409">
    <property type="entry name" value="tRNA-synt_2d"/>
    <property type="match status" value="1"/>
</dbReference>
<evidence type="ECO:0000256" key="3">
    <source>
        <dbReference type="ARBA" id="ARBA00011209"/>
    </source>
</evidence>
<comment type="caution">
    <text evidence="15">The sequence shown here is derived from an EMBL/GenBank/DDBJ whole genome shotgun (WGS) entry which is preliminary data.</text>
</comment>
<dbReference type="SUPFAM" id="SSF46589">
    <property type="entry name" value="tRNA-binding arm"/>
    <property type="match status" value="1"/>
</dbReference>
<evidence type="ECO:0000256" key="1">
    <source>
        <dbReference type="ARBA" id="ARBA00004496"/>
    </source>
</evidence>
<dbReference type="InterPro" id="IPR004188">
    <property type="entry name" value="Phe-tRNA_ligase_II_N"/>
</dbReference>
<dbReference type="GO" id="GO:0006432">
    <property type="term" value="P:phenylalanyl-tRNA aminoacylation"/>
    <property type="evidence" value="ECO:0007669"/>
    <property type="project" value="UniProtKB-UniRule"/>
</dbReference>
<keyword evidence="9 13" id="KW-0460">Magnesium</keyword>
<comment type="cofactor">
    <cofactor evidence="13">
        <name>Mg(2+)</name>
        <dbReference type="ChEBI" id="CHEBI:18420"/>
    </cofactor>
    <text evidence="13">Binds 2 magnesium ions per tetramer.</text>
</comment>
<dbReference type="InterPro" id="IPR004529">
    <property type="entry name" value="Phe-tRNA-synth_IIc_asu"/>
</dbReference>
<dbReference type="InterPro" id="IPR006195">
    <property type="entry name" value="aa-tRNA-synth_II"/>
</dbReference>
<evidence type="ECO:0000256" key="7">
    <source>
        <dbReference type="ARBA" id="ARBA00022741"/>
    </source>
</evidence>
<dbReference type="GO" id="GO:0005524">
    <property type="term" value="F:ATP binding"/>
    <property type="evidence" value="ECO:0007669"/>
    <property type="project" value="UniProtKB-UniRule"/>
</dbReference>
<dbReference type="Gene3D" id="3.30.930.10">
    <property type="entry name" value="Bira Bifunctional Protein, Domain 2"/>
    <property type="match status" value="1"/>
</dbReference>
<comment type="subunit">
    <text evidence="3 13">Tetramer of two alpha and two beta subunits.</text>
</comment>
<dbReference type="InterPro" id="IPR045864">
    <property type="entry name" value="aa-tRNA-synth_II/BPL/LPL"/>
</dbReference>
<dbReference type="GO" id="GO:0000287">
    <property type="term" value="F:magnesium ion binding"/>
    <property type="evidence" value="ECO:0007669"/>
    <property type="project" value="UniProtKB-UniRule"/>
</dbReference>
<dbReference type="GO" id="GO:0000049">
    <property type="term" value="F:tRNA binding"/>
    <property type="evidence" value="ECO:0007669"/>
    <property type="project" value="InterPro"/>
</dbReference>
<protein>
    <recommendedName>
        <fullName evidence="13">Phenylalanine--tRNA ligase alpha subunit</fullName>
        <ecNumber evidence="13">6.1.1.20</ecNumber>
    </recommendedName>
    <alternativeName>
        <fullName evidence="13">Phenylalanyl-tRNA synthetase alpha subunit</fullName>
        <shortName evidence="13">PheRS</shortName>
    </alternativeName>
</protein>
<comment type="similarity">
    <text evidence="2 13">Belongs to the class-II aminoacyl-tRNA synthetase family. Phe-tRNA synthetase alpha subunit type 1 subfamily.</text>
</comment>
<keyword evidence="8 13" id="KW-0067">ATP-binding</keyword>
<dbReference type="InterPro" id="IPR002319">
    <property type="entry name" value="Phenylalanyl-tRNA_Synthase"/>
</dbReference>
<proteinExistence type="inferred from homology"/>
<dbReference type="Pfam" id="PF02912">
    <property type="entry name" value="Phe_tRNA-synt_N"/>
    <property type="match status" value="1"/>
</dbReference>
<keyword evidence="4 13" id="KW-0963">Cytoplasm</keyword>
<evidence type="ECO:0000256" key="2">
    <source>
        <dbReference type="ARBA" id="ARBA00010207"/>
    </source>
</evidence>
<reference evidence="15 16" key="1">
    <citation type="journal article" date="2016" name="Nat. Commun.">
        <title>Thousands of microbial genomes shed light on interconnected biogeochemical processes in an aquifer system.</title>
        <authorList>
            <person name="Anantharaman K."/>
            <person name="Brown C.T."/>
            <person name="Hug L.A."/>
            <person name="Sharon I."/>
            <person name="Castelle C.J."/>
            <person name="Probst A.J."/>
            <person name="Thomas B.C."/>
            <person name="Singh A."/>
            <person name="Wilkins M.J."/>
            <person name="Karaoz U."/>
            <person name="Brodie E.L."/>
            <person name="Williams K.H."/>
            <person name="Hubbard S.S."/>
            <person name="Banfield J.F."/>
        </authorList>
    </citation>
    <scope>NUCLEOTIDE SEQUENCE [LARGE SCALE GENOMIC DNA]</scope>
</reference>
<keyword evidence="7 13" id="KW-0547">Nucleotide-binding</keyword>
<keyword evidence="11 13" id="KW-0030">Aminoacyl-tRNA synthetase</keyword>
<feature type="domain" description="Aminoacyl-transfer RNA synthetases class-II family profile" evidence="14">
    <location>
        <begin position="109"/>
        <end position="323"/>
    </location>
</feature>
<dbReference type="Proteomes" id="UP000179010">
    <property type="component" value="Unassembled WGS sequence"/>
</dbReference>
<dbReference type="SUPFAM" id="SSF55681">
    <property type="entry name" value="Class II aaRS and biotin synthetases"/>
    <property type="match status" value="1"/>
</dbReference>
<dbReference type="InterPro" id="IPR022911">
    <property type="entry name" value="Phe_tRNA_ligase_alpha1_bac"/>
</dbReference>
<dbReference type="InterPro" id="IPR010978">
    <property type="entry name" value="tRNA-bd_arm"/>
</dbReference>
<feature type="binding site" evidence="13">
    <location>
        <position position="256"/>
    </location>
    <ligand>
        <name>Mg(2+)</name>
        <dbReference type="ChEBI" id="CHEBI:18420"/>
        <note>shared with beta subunit</note>
    </ligand>
</feature>
<dbReference type="PANTHER" id="PTHR11538">
    <property type="entry name" value="PHENYLALANYL-TRNA SYNTHETASE"/>
    <property type="match status" value="1"/>
</dbReference>
<evidence type="ECO:0000256" key="9">
    <source>
        <dbReference type="ARBA" id="ARBA00022842"/>
    </source>
</evidence>
<comment type="catalytic activity">
    <reaction evidence="12 13">
        <text>tRNA(Phe) + L-phenylalanine + ATP = L-phenylalanyl-tRNA(Phe) + AMP + diphosphate + H(+)</text>
        <dbReference type="Rhea" id="RHEA:19413"/>
        <dbReference type="Rhea" id="RHEA-COMP:9668"/>
        <dbReference type="Rhea" id="RHEA-COMP:9699"/>
        <dbReference type="ChEBI" id="CHEBI:15378"/>
        <dbReference type="ChEBI" id="CHEBI:30616"/>
        <dbReference type="ChEBI" id="CHEBI:33019"/>
        <dbReference type="ChEBI" id="CHEBI:58095"/>
        <dbReference type="ChEBI" id="CHEBI:78442"/>
        <dbReference type="ChEBI" id="CHEBI:78531"/>
        <dbReference type="ChEBI" id="CHEBI:456215"/>
        <dbReference type="EC" id="6.1.1.20"/>
    </reaction>
</comment>
<keyword evidence="10 13" id="KW-0648">Protein biosynthesis</keyword>
<evidence type="ECO:0000256" key="6">
    <source>
        <dbReference type="ARBA" id="ARBA00022723"/>
    </source>
</evidence>
<dbReference type="AlphaFoldDB" id="A0A1F4PMU4"/>
<sequence>MEAEIQKIIEEARQSIAASDRSSLIPSAAKFIGRQGSLTEILKSLGNLSIEERKRIGEQANQAKIAIEAMVTEREQKLSAAQQKQMMRRDVGLPGIPPVVGHLSPVTIVTRELISALTELGFEVAEGPEVELELYNFDMLNIPADHPARDQWDTFWVKQGKDGKNSTLLRTHTSPVQVRYMLQHQPPIRIISPGRTFRYEAENTSHSSVFNQFEGLMVDKGISVAHMKGVIDHFVKKILGSEVKARLRPSFFPFTEPSFEVDVWFNGQWLELMGCGMVHPQVLRNVNIDPSEYSGFAFGVGTERLAMLKYDIDDIRLFLSGDPRFVTQF</sequence>
<evidence type="ECO:0000256" key="5">
    <source>
        <dbReference type="ARBA" id="ARBA00022598"/>
    </source>
</evidence>
<evidence type="ECO:0000256" key="11">
    <source>
        <dbReference type="ARBA" id="ARBA00023146"/>
    </source>
</evidence>
<evidence type="ECO:0000313" key="16">
    <source>
        <dbReference type="Proteomes" id="UP000179010"/>
    </source>
</evidence>
<evidence type="ECO:0000256" key="8">
    <source>
        <dbReference type="ARBA" id="ARBA00022840"/>
    </source>
</evidence>
<dbReference type="HAMAP" id="MF_00281">
    <property type="entry name" value="Phe_tRNA_synth_alpha1"/>
    <property type="match status" value="1"/>
</dbReference>
<accession>A0A1F4PMU4</accession>
<evidence type="ECO:0000313" key="15">
    <source>
        <dbReference type="EMBL" id="OGB84974.1"/>
    </source>
</evidence>
<name>A0A1F4PMU4_UNCK3</name>
<keyword evidence="6 13" id="KW-0479">Metal-binding</keyword>
<dbReference type="STRING" id="1798539.A2994_01305"/>
<evidence type="ECO:0000256" key="4">
    <source>
        <dbReference type="ARBA" id="ARBA00022490"/>
    </source>
</evidence>
<keyword evidence="5 13" id="KW-0436">Ligase</keyword>
<evidence type="ECO:0000256" key="12">
    <source>
        <dbReference type="ARBA" id="ARBA00049255"/>
    </source>
</evidence>
<dbReference type="NCBIfam" id="TIGR00468">
    <property type="entry name" value="pheS"/>
    <property type="match status" value="1"/>
</dbReference>
<dbReference type="GO" id="GO:0004826">
    <property type="term" value="F:phenylalanine-tRNA ligase activity"/>
    <property type="evidence" value="ECO:0007669"/>
    <property type="project" value="UniProtKB-UniRule"/>
</dbReference>
<dbReference type="EC" id="6.1.1.20" evidence="13"/>
<gene>
    <name evidence="13" type="primary">pheS</name>
    <name evidence="15" type="ORF">A2994_01305</name>
</gene>
<comment type="subcellular location">
    <subcellularLocation>
        <location evidence="1 13">Cytoplasm</location>
    </subcellularLocation>
</comment>
<dbReference type="EMBL" id="METE01000013">
    <property type="protein sequence ID" value="OGB84974.1"/>
    <property type="molecule type" value="Genomic_DNA"/>
</dbReference>
<dbReference type="PANTHER" id="PTHR11538:SF41">
    <property type="entry name" value="PHENYLALANINE--TRNA LIGASE, MITOCHONDRIAL"/>
    <property type="match status" value="1"/>
</dbReference>
<organism evidence="15 16">
    <name type="scientific">candidate division Kazan bacterium RIFCSPLOWO2_01_FULL_48_13</name>
    <dbReference type="NCBI Taxonomy" id="1798539"/>
    <lineage>
        <taxon>Bacteria</taxon>
        <taxon>Bacteria division Kazan-3B-28</taxon>
    </lineage>
</organism>